<dbReference type="EMBL" id="CP020867">
    <property type="protein sequence ID" value="ARJ57327.1"/>
    <property type="molecule type" value="Genomic_DNA"/>
</dbReference>
<dbReference type="Pfam" id="PF05673">
    <property type="entry name" value="DUF815"/>
    <property type="match status" value="1"/>
</dbReference>
<reference evidence="1 2" key="1">
    <citation type="submission" date="2017-04" db="EMBL/GenBank/DDBJ databases">
        <title>Complete genome sequence of the Campylobacter cuniculorum type strain LMG24588.</title>
        <authorList>
            <person name="Miller W.G."/>
            <person name="Yee E."/>
            <person name="Revez J."/>
            <person name="Bono J.L."/>
            <person name="Rossi M."/>
        </authorList>
    </citation>
    <scope>NUCLEOTIDE SEQUENCE [LARGE SCALE GENOMIC DNA]</scope>
    <source>
        <strain evidence="1 2">LMG 24588</strain>
    </source>
</reference>
<accession>A0A1W6BZ11</accession>
<dbReference type="KEGG" id="ccun:CCUN_1755"/>
<dbReference type="eggNOG" id="COG2607">
    <property type="taxonomic scope" value="Bacteria"/>
</dbReference>
<evidence type="ECO:0000313" key="2">
    <source>
        <dbReference type="Proteomes" id="UP000192902"/>
    </source>
</evidence>
<dbReference type="PANTHER" id="PTHR42935:SF1">
    <property type="entry name" value="SLR0930 PROTEIN"/>
    <property type="match status" value="1"/>
</dbReference>
<dbReference type="STRING" id="1121267.CCUN_1755"/>
<dbReference type="Proteomes" id="UP000192902">
    <property type="component" value="Chromosome"/>
</dbReference>
<gene>
    <name evidence="1" type="ORF">CCUN_1755</name>
</gene>
<dbReference type="Gene3D" id="3.40.50.300">
    <property type="entry name" value="P-loop containing nucleotide triphosphate hydrolases"/>
    <property type="match status" value="1"/>
</dbReference>
<dbReference type="InterPro" id="IPR008533">
    <property type="entry name" value="DUF815"/>
</dbReference>
<organism evidence="1 2">
    <name type="scientific">Campylobacter cuniculorum DSM 23162 = LMG 24588</name>
    <dbReference type="NCBI Taxonomy" id="1121267"/>
    <lineage>
        <taxon>Bacteria</taxon>
        <taxon>Pseudomonadati</taxon>
        <taxon>Campylobacterota</taxon>
        <taxon>Epsilonproteobacteria</taxon>
        <taxon>Campylobacterales</taxon>
        <taxon>Campylobacteraceae</taxon>
        <taxon>Campylobacter</taxon>
    </lineage>
</organism>
<dbReference type="OrthoDB" id="9812140at2"/>
<dbReference type="RefSeq" id="WP_027305792.1">
    <property type="nucleotide sequence ID" value="NZ_CP020867.1"/>
</dbReference>
<protein>
    <submittedName>
        <fullName evidence="1">ATPase (AAA+ superfamily, DUF815 domain)</fullName>
    </submittedName>
</protein>
<dbReference type="AlphaFoldDB" id="A0A1W6BZ11"/>
<sequence length="256" mass="29730">MDWSTTYAAIYRARKDRLKPVFELDTISLKELVGLESQKQALMDNTLNFIQEKGANHALLWGAKGTGKSSLIKAVFNEFKEQGLRLVELAKDDLFALCDIIDELRNEPYKFILFCDDFSFEENDTSYKFLKPLLDGSIEKAPKNILIYASSNRRHLLKENLEDNQNIQVIHGELHLSDAAEEKLSLSDRFGLWLSFYQGNLEEYLKIVDFYFQNEELDRELLHLKAKEFANLRASRGARTAKQFYLAFKENLKNLK</sequence>
<proteinExistence type="predicted"/>
<dbReference type="SUPFAM" id="SSF52540">
    <property type="entry name" value="P-loop containing nucleoside triphosphate hydrolases"/>
    <property type="match status" value="1"/>
</dbReference>
<dbReference type="InterPro" id="IPR027417">
    <property type="entry name" value="P-loop_NTPase"/>
</dbReference>
<evidence type="ECO:0000313" key="1">
    <source>
        <dbReference type="EMBL" id="ARJ57327.1"/>
    </source>
</evidence>
<name>A0A1W6BZ11_9BACT</name>
<dbReference type="PANTHER" id="PTHR42935">
    <property type="entry name" value="SLR0930 PROTEIN"/>
    <property type="match status" value="1"/>
</dbReference>